<dbReference type="RefSeq" id="WP_012165644.1">
    <property type="nucleotide sequence ID" value="NC_009925.1"/>
</dbReference>
<evidence type="ECO:0000313" key="3">
    <source>
        <dbReference type="Proteomes" id="UP000000268"/>
    </source>
</evidence>
<dbReference type="AlphaFoldDB" id="B0CCW3"/>
<dbReference type="Proteomes" id="UP000000268">
    <property type="component" value="Chromosome"/>
</dbReference>
<organism evidence="2 3">
    <name type="scientific">Acaryochloris marina (strain MBIC 11017)</name>
    <dbReference type="NCBI Taxonomy" id="329726"/>
    <lineage>
        <taxon>Bacteria</taxon>
        <taxon>Bacillati</taxon>
        <taxon>Cyanobacteriota</taxon>
        <taxon>Cyanophyceae</taxon>
        <taxon>Acaryochloridales</taxon>
        <taxon>Acaryochloridaceae</taxon>
        <taxon>Acaryochloris</taxon>
    </lineage>
</organism>
<dbReference type="HOGENOM" id="CLU_846284_0_0_3"/>
<feature type="domain" description="CHAT" evidence="1">
    <location>
        <begin position="101"/>
        <end position="323"/>
    </location>
</feature>
<evidence type="ECO:0000259" key="1">
    <source>
        <dbReference type="Pfam" id="PF12770"/>
    </source>
</evidence>
<name>B0CCW3_ACAM1</name>
<dbReference type="STRING" id="329726.AM1_5449"/>
<reference evidence="2 3" key="1">
    <citation type="journal article" date="2008" name="Proc. Natl. Acad. Sci. U.S.A.">
        <title>Niche adaptation and genome expansion in the chlorophyll d-producing cyanobacterium Acaryochloris marina.</title>
        <authorList>
            <person name="Swingley W.D."/>
            <person name="Chen M."/>
            <person name="Cheung P.C."/>
            <person name="Conrad A.L."/>
            <person name="Dejesa L.C."/>
            <person name="Hao J."/>
            <person name="Honchak B.M."/>
            <person name="Karbach L.E."/>
            <person name="Kurdoglu A."/>
            <person name="Lahiri S."/>
            <person name="Mastrian S.D."/>
            <person name="Miyashita H."/>
            <person name="Page L."/>
            <person name="Ramakrishna P."/>
            <person name="Satoh S."/>
            <person name="Sattley W.M."/>
            <person name="Shimada Y."/>
            <person name="Taylor H.L."/>
            <person name="Tomo T."/>
            <person name="Tsuchiya T."/>
            <person name="Wang Z.T."/>
            <person name="Raymond J."/>
            <person name="Mimuro M."/>
            <person name="Blankenship R.E."/>
            <person name="Touchman J.W."/>
        </authorList>
    </citation>
    <scope>NUCLEOTIDE SEQUENCE [LARGE SCALE GENOMIC DNA]</scope>
    <source>
        <strain evidence="3">MBIC 11017</strain>
    </source>
</reference>
<proteinExistence type="predicted"/>
<dbReference type="OrthoDB" id="511021at2"/>
<dbReference type="eggNOG" id="COG4995">
    <property type="taxonomic scope" value="Bacteria"/>
</dbReference>
<keyword evidence="3" id="KW-1185">Reference proteome</keyword>
<evidence type="ECO:0000313" key="2">
    <source>
        <dbReference type="EMBL" id="ABW30405.1"/>
    </source>
</evidence>
<sequence length="328" mass="37436">MAHNRLLVSLNGDRLQLSWQRGQEYPRQAPEVDFNHPFEPKVLADLRWYLEEYLSFPYGLNPDKAIAIEQKFQGWGQTLFELIFQSTDEGREFFQEATRSGLDTCELGISSDNPQVLNLPWELLYSPKDLFLAPKLSGMYRTLSHQRVRAETPELPRDQLNILLVIARPYEQDIGFQTIARPMLEALRPLQKFVNLKVLRPPSFTEFERELNTHRQGFYHIVHFDRHGSFNPNAGRQFNLMDASGQGELVFETLKGEAEVVSADRIAQSLTDCRVPVFVLNACKSAQEGEEEFSSVATRFIFAGAKGVVAMAYSIHAEAAKHFRLSGN</sequence>
<dbReference type="InterPro" id="IPR024983">
    <property type="entry name" value="CHAT_dom"/>
</dbReference>
<dbReference type="Pfam" id="PF12770">
    <property type="entry name" value="CHAT"/>
    <property type="match status" value="1"/>
</dbReference>
<dbReference type="EMBL" id="CP000828">
    <property type="protein sequence ID" value="ABW30405.1"/>
    <property type="molecule type" value="Genomic_DNA"/>
</dbReference>
<accession>B0CCW3</accession>
<protein>
    <recommendedName>
        <fullName evidence="1">CHAT domain-containing protein</fullName>
    </recommendedName>
</protein>
<gene>
    <name evidence="2" type="ordered locus">AM1_5449</name>
</gene>
<dbReference type="KEGG" id="amr:AM1_5449"/>